<dbReference type="Gene3D" id="3.30.70.360">
    <property type="match status" value="1"/>
</dbReference>
<dbReference type="Gene3D" id="3.40.630.10">
    <property type="entry name" value="Zn peptidases"/>
    <property type="match status" value="1"/>
</dbReference>
<keyword evidence="2 4" id="KW-0732">Signal</keyword>
<dbReference type="SUPFAM" id="SSF55031">
    <property type="entry name" value="Bacterial exopeptidase dimerisation domain"/>
    <property type="match status" value="1"/>
</dbReference>
<feature type="chain" id="PRO_5002874391" description="Peptidase M20 dimerisation domain-containing protein" evidence="4">
    <location>
        <begin position="31"/>
        <end position="487"/>
    </location>
</feature>
<sequence length="487" mass="52601">MANSCLAGITCALNPILILILLGCGTLVGCSNLDLDTRLGDSDNSLDDVYGSAIDRFAIGIAEEGSPSHSASYHGVSQEILRLAKLPETVEWLKNVRRKIHERPELAYQEFETSALIRRELDEMGIKYRWPLAETGVVASIGTGGPPFVALRADMDALPIQEEVEWEHKSKNLGKMHACGHDAHATMLLGAAKILQERQHMLQGTVVLIFQPAEEAGAGAKRMIKDGALENVEAIFGMHLAYDHPTGTVMSKPGPLTAGCGFFKAVITGKGGHAALPELAIDPIIAASASIVSLQHLVSRETNPLDSQVVTVTTSSGGDAFNVIPDSVTISGTFRAFSNESFYRLKQRIEEIIVGQSLVQRCAATVEFLEKEYPFIPPTVNNQIMHDHVCKVAADLVGSHNLKIATPLMAGEDFAFYTEVIPADFFLFGMKNETCGSIHAPHTSLFTVDENVLPLGAAMHAAIAERYLNEGKSRPSQFSVADTSILQ</sequence>
<dbReference type="NCBIfam" id="TIGR01891">
    <property type="entry name" value="amidohydrolases"/>
    <property type="match status" value="1"/>
</dbReference>
<comment type="similarity">
    <text evidence="1">Belongs to the peptidase M20 family.</text>
</comment>
<dbReference type="GO" id="GO:0010179">
    <property type="term" value="F:IAA-Ala conjugate hydrolase activity"/>
    <property type="evidence" value="ECO:0007669"/>
    <property type="project" value="TreeGrafter"/>
</dbReference>
<protein>
    <recommendedName>
        <fullName evidence="5">Peptidase M20 dimerisation domain-containing protein</fullName>
    </recommendedName>
</protein>
<dbReference type="Pfam" id="PF01546">
    <property type="entry name" value="Peptidase_M20"/>
    <property type="match status" value="1"/>
</dbReference>
<evidence type="ECO:0000313" key="6">
    <source>
        <dbReference type="EMBL" id="ABR17898.1"/>
    </source>
</evidence>
<evidence type="ECO:0000256" key="4">
    <source>
        <dbReference type="SAM" id="SignalP"/>
    </source>
</evidence>
<dbReference type="InterPro" id="IPR011650">
    <property type="entry name" value="Peptidase_M20_dimer"/>
</dbReference>
<evidence type="ECO:0000259" key="5">
    <source>
        <dbReference type="Pfam" id="PF07687"/>
    </source>
</evidence>
<dbReference type="GO" id="GO:0009850">
    <property type="term" value="P:auxin metabolic process"/>
    <property type="evidence" value="ECO:0007669"/>
    <property type="project" value="InterPro"/>
</dbReference>
<keyword evidence="3" id="KW-0378">Hydrolase</keyword>
<dbReference type="FunFam" id="3.30.70.360:FF:000001">
    <property type="entry name" value="N-acetyldiaminopimelate deacetylase"/>
    <property type="match status" value="1"/>
</dbReference>
<dbReference type="PANTHER" id="PTHR11014">
    <property type="entry name" value="PEPTIDASE M20 FAMILY MEMBER"/>
    <property type="match status" value="1"/>
</dbReference>
<feature type="signal peptide" evidence="4">
    <location>
        <begin position="1"/>
        <end position="30"/>
    </location>
</feature>
<dbReference type="EMBL" id="EF678121">
    <property type="protein sequence ID" value="ABR17898.1"/>
    <property type="molecule type" value="mRNA"/>
</dbReference>
<proteinExistence type="evidence at transcript level"/>
<organism evidence="6">
    <name type="scientific">Picea sitchensis</name>
    <name type="common">Sitka spruce</name>
    <name type="synonym">Pinus sitchensis</name>
    <dbReference type="NCBI Taxonomy" id="3332"/>
    <lineage>
        <taxon>Eukaryota</taxon>
        <taxon>Viridiplantae</taxon>
        <taxon>Streptophyta</taxon>
        <taxon>Embryophyta</taxon>
        <taxon>Tracheophyta</taxon>
        <taxon>Spermatophyta</taxon>
        <taxon>Pinopsida</taxon>
        <taxon>Pinidae</taxon>
        <taxon>Conifers I</taxon>
        <taxon>Pinales</taxon>
        <taxon>Pinaceae</taxon>
        <taxon>Picea</taxon>
    </lineage>
</organism>
<evidence type="ECO:0000256" key="3">
    <source>
        <dbReference type="ARBA" id="ARBA00022801"/>
    </source>
</evidence>
<dbReference type="InterPro" id="IPR017439">
    <property type="entry name" value="Amidohydrolase"/>
</dbReference>
<feature type="domain" description="Peptidase M20 dimerisation" evidence="5">
    <location>
        <begin position="263"/>
        <end position="353"/>
    </location>
</feature>
<dbReference type="PANTHER" id="PTHR11014:SF147">
    <property type="entry name" value="PEPTIDASE M20 DIMERISATION DOMAIN-CONTAINING PROTEIN"/>
    <property type="match status" value="1"/>
</dbReference>
<dbReference type="InterPro" id="IPR036264">
    <property type="entry name" value="Bact_exopeptidase_dim_dom"/>
</dbReference>
<dbReference type="InterPro" id="IPR044757">
    <property type="entry name" value="ILR1-like_Hyd"/>
</dbReference>
<dbReference type="OMA" id="PECQTMG"/>
<reference evidence="6" key="1">
    <citation type="submission" date="2007-06" db="EMBL/GenBank/DDBJ databases">
        <title>Full length cDNA sequences from Sitka Spruce (Picea sitchensis).</title>
        <authorList>
            <person name="Ralph S.G."/>
            <person name="Chun H.E."/>
            <person name="Liao N."/>
            <person name="Ali J."/>
            <person name="Reid K."/>
            <person name="Kolosova N."/>
            <person name="Cooper N."/>
            <person name="Cullis C."/>
            <person name="Jancsik S."/>
            <person name="Moore R."/>
            <person name="Mayo M."/>
            <person name="Wagner S."/>
            <person name="Holt R.A."/>
            <person name="Jones S.J.M."/>
            <person name="Marra M.A."/>
            <person name="Ritland C.E."/>
            <person name="Ritland K."/>
            <person name="Bohlmann J."/>
        </authorList>
    </citation>
    <scope>NUCLEOTIDE SEQUENCE</scope>
    <source>
        <tissue evidence="6">Bark</tissue>
    </source>
</reference>
<dbReference type="SUPFAM" id="SSF53187">
    <property type="entry name" value="Zn-dependent exopeptidases"/>
    <property type="match status" value="1"/>
</dbReference>
<dbReference type="CDD" id="cd08017">
    <property type="entry name" value="M20_IAA_Hyd"/>
    <property type="match status" value="1"/>
</dbReference>
<dbReference type="AlphaFoldDB" id="B8LQG8"/>
<accession>B8LQG8</accession>
<name>B8LQG8_PICSI</name>
<evidence type="ECO:0000256" key="2">
    <source>
        <dbReference type="ARBA" id="ARBA00022729"/>
    </source>
</evidence>
<dbReference type="Pfam" id="PF07687">
    <property type="entry name" value="M20_dimer"/>
    <property type="match status" value="1"/>
</dbReference>
<dbReference type="GO" id="GO:0005783">
    <property type="term" value="C:endoplasmic reticulum"/>
    <property type="evidence" value="ECO:0007669"/>
    <property type="project" value="TreeGrafter"/>
</dbReference>
<evidence type="ECO:0000256" key="1">
    <source>
        <dbReference type="ARBA" id="ARBA00006153"/>
    </source>
</evidence>
<dbReference type="InterPro" id="IPR002933">
    <property type="entry name" value="Peptidase_M20"/>
</dbReference>
<dbReference type="MEROPS" id="M20.A05"/>